<name>A0A0B2VZ63_TOXCA</name>
<evidence type="ECO:0000313" key="2">
    <source>
        <dbReference type="Proteomes" id="UP000031036"/>
    </source>
</evidence>
<reference evidence="1 2" key="1">
    <citation type="submission" date="2014-11" db="EMBL/GenBank/DDBJ databases">
        <title>Genetic blueprint of the zoonotic pathogen Toxocara canis.</title>
        <authorList>
            <person name="Zhu X.-Q."/>
            <person name="Korhonen P.K."/>
            <person name="Cai H."/>
            <person name="Young N.D."/>
            <person name="Nejsum P."/>
            <person name="von Samson-Himmelstjerna G."/>
            <person name="Boag P.R."/>
            <person name="Tan P."/>
            <person name="Li Q."/>
            <person name="Min J."/>
            <person name="Yang Y."/>
            <person name="Wang X."/>
            <person name="Fang X."/>
            <person name="Hall R.S."/>
            <person name="Hofmann A."/>
            <person name="Sternberg P.W."/>
            <person name="Jex A.R."/>
            <person name="Gasser R.B."/>
        </authorList>
    </citation>
    <scope>NUCLEOTIDE SEQUENCE [LARGE SCALE GENOMIC DNA]</scope>
    <source>
        <strain evidence="1">PN_DK_2014</strain>
    </source>
</reference>
<organism evidence="1 2">
    <name type="scientific">Toxocara canis</name>
    <name type="common">Canine roundworm</name>
    <dbReference type="NCBI Taxonomy" id="6265"/>
    <lineage>
        <taxon>Eukaryota</taxon>
        <taxon>Metazoa</taxon>
        <taxon>Ecdysozoa</taxon>
        <taxon>Nematoda</taxon>
        <taxon>Chromadorea</taxon>
        <taxon>Rhabditida</taxon>
        <taxon>Spirurina</taxon>
        <taxon>Ascaridomorpha</taxon>
        <taxon>Ascaridoidea</taxon>
        <taxon>Toxocaridae</taxon>
        <taxon>Toxocara</taxon>
    </lineage>
</organism>
<accession>A0A0B2VZ63</accession>
<keyword evidence="2" id="KW-1185">Reference proteome</keyword>
<evidence type="ECO:0000313" key="1">
    <source>
        <dbReference type="EMBL" id="KHN88821.1"/>
    </source>
</evidence>
<proteinExistence type="predicted"/>
<dbReference type="Proteomes" id="UP000031036">
    <property type="component" value="Unassembled WGS sequence"/>
</dbReference>
<protein>
    <submittedName>
        <fullName evidence="1">Uncharacterized protein</fullName>
    </submittedName>
</protein>
<dbReference type="EMBL" id="JPKZ01000169">
    <property type="protein sequence ID" value="KHN88821.1"/>
    <property type="molecule type" value="Genomic_DNA"/>
</dbReference>
<dbReference type="AlphaFoldDB" id="A0A0B2VZ63"/>
<comment type="caution">
    <text evidence="1">The sequence shown here is derived from an EMBL/GenBank/DDBJ whole genome shotgun (WGS) entry which is preliminary data.</text>
</comment>
<sequence length="123" mass="13754">MMESAIRAARIPSNVTRVMRRDEAMEESHSLFFLDRTPSEDTFVAACDTCRKLSLSLRSARMKCTRLQLTAHQLPHAYNTTRSQCIALVMQCCDDPHRRETAAGNAVSLGNTNAQQCATYATQ</sequence>
<gene>
    <name evidence="1" type="ORF">Tcan_06971</name>
</gene>